<dbReference type="RefSeq" id="WP_353940136.1">
    <property type="nucleotide sequence ID" value="NZ_CP159534.1"/>
</dbReference>
<dbReference type="GO" id="GO:0051920">
    <property type="term" value="F:peroxiredoxin activity"/>
    <property type="evidence" value="ECO:0007669"/>
    <property type="project" value="InterPro"/>
</dbReference>
<organism evidence="3">
    <name type="scientific">Streptomyces tabacisoli</name>
    <dbReference type="NCBI Taxonomy" id="3156398"/>
    <lineage>
        <taxon>Bacteria</taxon>
        <taxon>Bacillati</taxon>
        <taxon>Actinomycetota</taxon>
        <taxon>Actinomycetes</taxon>
        <taxon>Kitasatosporales</taxon>
        <taxon>Streptomycetaceae</taxon>
        <taxon>Streptomyces</taxon>
    </lineage>
</organism>
<protein>
    <submittedName>
        <fullName evidence="3">Carboxymuconolactone decarboxylase family protein</fullName>
    </submittedName>
</protein>
<gene>
    <name evidence="3" type="ORF">ABII15_00105</name>
</gene>
<dbReference type="InterPro" id="IPR003779">
    <property type="entry name" value="CMD-like"/>
</dbReference>
<dbReference type="InterPro" id="IPR029032">
    <property type="entry name" value="AhpD-like"/>
</dbReference>
<feature type="region of interest" description="Disordered" evidence="1">
    <location>
        <begin position="120"/>
        <end position="139"/>
    </location>
</feature>
<name>A0AAU8IK12_9ACTN</name>
<dbReference type="Pfam" id="PF02627">
    <property type="entry name" value="CMD"/>
    <property type="match status" value="1"/>
</dbReference>
<dbReference type="KEGG" id="stac:ABII15_00105"/>
<proteinExistence type="predicted"/>
<dbReference type="Gene3D" id="1.20.1290.10">
    <property type="entry name" value="AhpD-like"/>
    <property type="match status" value="1"/>
</dbReference>
<dbReference type="SUPFAM" id="SSF69118">
    <property type="entry name" value="AhpD-like"/>
    <property type="match status" value="1"/>
</dbReference>
<dbReference type="AlphaFoldDB" id="A0AAU8IK12"/>
<sequence length="139" mass="14434">MRELGGAEVTDAFLASLAQTAPDLGRYVVEFIYGDLFGRDGLDLPARQMATLSTLAALGGCERQLSLHIGVALDIGISPAAIVELFVHQSAYAGFPRALNAVAVAGEVFAARNVTSAATELVRPVPGEPPPGTDTPSRT</sequence>
<dbReference type="PANTHER" id="PTHR33570:SF10">
    <property type="entry name" value="GAMMA-CARBOXYMUCONOLACTONE DECARBOXYLASE"/>
    <property type="match status" value="1"/>
</dbReference>
<dbReference type="PANTHER" id="PTHR33570">
    <property type="entry name" value="4-CARBOXYMUCONOLACTONE DECARBOXYLASE FAMILY PROTEIN"/>
    <property type="match status" value="1"/>
</dbReference>
<reference evidence="3" key="1">
    <citation type="submission" date="2024-06" db="EMBL/GenBank/DDBJ databases">
        <title>Streptomyces sp. strain HUAS MG91 genome sequences.</title>
        <authorList>
            <person name="Mo P."/>
        </authorList>
    </citation>
    <scope>NUCLEOTIDE SEQUENCE</scope>
    <source>
        <strain evidence="3">HUAS MG91</strain>
    </source>
</reference>
<dbReference type="InterPro" id="IPR052512">
    <property type="entry name" value="4CMD/NDH-1_regulator"/>
</dbReference>
<accession>A0AAU8IK12</accession>
<evidence type="ECO:0000313" key="3">
    <source>
        <dbReference type="EMBL" id="XCJ68450.1"/>
    </source>
</evidence>
<evidence type="ECO:0000256" key="1">
    <source>
        <dbReference type="SAM" id="MobiDB-lite"/>
    </source>
</evidence>
<evidence type="ECO:0000259" key="2">
    <source>
        <dbReference type="Pfam" id="PF02627"/>
    </source>
</evidence>
<feature type="domain" description="Carboxymuconolactone decarboxylase-like" evidence="2">
    <location>
        <begin position="22"/>
        <end position="105"/>
    </location>
</feature>
<dbReference type="EMBL" id="CP159534">
    <property type="protein sequence ID" value="XCJ68450.1"/>
    <property type="molecule type" value="Genomic_DNA"/>
</dbReference>